<organism evidence="30 31">
    <name type="scientific">Flemingia macrophylla</name>
    <dbReference type="NCBI Taxonomy" id="520843"/>
    <lineage>
        <taxon>Eukaryota</taxon>
        <taxon>Viridiplantae</taxon>
        <taxon>Streptophyta</taxon>
        <taxon>Embryophyta</taxon>
        <taxon>Tracheophyta</taxon>
        <taxon>Spermatophyta</taxon>
        <taxon>Magnoliopsida</taxon>
        <taxon>eudicotyledons</taxon>
        <taxon>Gunneridae</taxon>
        <taxon>Pentapetalae</taxon>
        <taxon>rosids</taxon>
        <taxon>fabids</taxon>
        <taxon>Fabales</taxon>
        <taxon>Fabaceae</taxon>
        <taxon>Papilionoideae</taxon>
        <taxon>50 kb inversion clade</taxon>
        <taxon>NPAAA clade</taxon>
        <taxon>indigoferoid/millettioid clade</taxon>
        <taxon>Phaseoleae</taxon>
        <taxon>Flemingia</taxon>
    </lineage>
</organism>
<dbReference type="InterPro" id="IPR017441">
    <property type="entry name" value="Protein_kinase_ATP_BS"/>
</dbReference>
<keyword evidence="5" id="KW-0134">Cell wall</keyword>
<evidence type="ECO:0000256" key="14">
    <source>
        <dbReference type="ARBA" id="ARBA00022741"/>
    </source>
</evidence>
<dbReference type="Gene3D" id="1.10.510.10">
    <property type="entry name" value="Transferase(Phosphotransferase) domain 1"/>
    <property type="match status" value="1"/>
</dbReference>
<keyword evidence="15" id="KW-0418">Kinase</keyword>
<dbReference type="FunFam" id="3.80.10.10:FF:000177">
    <property type="entry name" value="Leucine-rich repeat receptor-like serine/threonine-protein kinase At1g17230"/>
    <property type="match status" value="1"/>
</dbReference>
<keyword evidence="9" id="KW-0433">Leucine-rich repeat</keyword>
<evidence type="ECO:0000256" key="16">
    <source>
        <dbReference type="ARBA" id="ARBA00022821"/>
    </source>
</evidence>
<feature type="binding site" evidence="26">
    <location>
        <position position="739"/>
    </location>
    <ligand>
        <name>ATP</name>
        <dbReference type="ChEBI" id="CHEBI:30616"/>
    </ligand>
</feature>
<dbReference type="Proteomes" id="UP001603857">
    <property type="component" value="Unassembled WGS sequence"/>
</dbReference>
<evidence type="ECO:0000256" key="7">
    <source>
        <dbReference type="ARBA" id="ARBA00022527"/>
    </source>
</evidence>
<dbReference type="GO" id="GO:0009791">
    <property type="term" value="P:post-embryonic development"/>
    <property type="evidence" value="ECO:0007669"/>
    <property type="project" value="UniProtKB-ARBA"/>
</dbReference>
<dbReference type="Pfam" id="PF08263">
    <property type="entry name" value="LRRNT_2"/>
    <property type="match status" value="1"/>
</dbReference>
<evidence type="ECO:0000256" key="28">
    <source>
        <dbReference type="SAM" id="SignalP"/>
    </source>
</evidence>
<dbReference type="SUPFAM" id="SSF56112">
    <property type="entry name" value="Protein kinase-like (PK-like)"/>
    <property type="match status" value="1"/>
</dbReference>
<keyword evidence="21" id="KW-0675">Receptor</keyword>
<dbReference type="PANTHER" id="PTHR48005">
    <property type="entry name" value="LEUCINE RICH REPEAT KINASE 2"/>
    <property type="match status" value="1"/>
</dbReference>
<evidence type="ECO:0000256" key="20">
    <source>
        <dbReference type="ARBA" id="ARBA00023157"/>
    </source>
</evidence>
<dbReference type="FunFam" id="3.80.10.10:FF:000400">
    <property type="entry name" value="Nuclear pore complex protein NUP107"/>
    <property type="match status" value="1"/>
</dbReference>
<dbReference type="FunFam" id="3.30.200.20:FF:000309">
    <property type="entry name" value="Leucine-rich repeat receptor protein kinase MSP1"/>
    <property type="match status" value="1"/>
</dbReference>
<dbReference type="GO" id="GO:0004674">
    <property type="term" value="F:protein serine/threonine kinase activity"/>
    <property type="evidence" value="ECO:0007669"/>
    <property type="project" value="UniProtKB-KW"/>
</dbReference>
<evidence type="ECO:0000256" key="27">
    <source>
        <dbReference type="SAM" id="Phobius"/>
    </source>
</evidence>
<protein>
    <recommendedName>
        <fullName evidence="4">non-specific serine/threonine protein kinase</fullName>
        <ecNumber evidence="4">2.7.11.1</ecNumber>
    </recommendedName>
</protein>
<evidence type="ECO:0000256" key="19">
    <source>
        <dbReference type="ARBA" id="ARBA00023136"/>
    </source>
</evidence>
<name>A0ABD1L0I6_9FABA</name>
<keyword evidence="13" id="KW-0677">Repeat</keyword>
<evidence type="ECO:0000256" key="22">
    <source>
        <dbReference type="ARBA" id="ARBA00023180"/>
    </source>
</evidence>
<dbReference type="Gene3D" id="3.30.200.20">
    <property type="entry name" value="Phosphorylase Kinase, domain 1"/>
    <property type="match status" value="1"/>
</dbReference>
<dbReference type="InterPro" id="IPR000719">
    <property type="entry name" value="Prot_kinase_dom"/>
</dbReference>
<keyword evidence="31" id="KW-1185">Reference proteome</keyword>
<dbReference type="Pfam" id="PF23598">
    <property type="entry name" value="LRR_14"/>
    <property type="match status" value="2"/>
</dbReference>
<evidence type="ECO:0000259" key="29">
    <source>
        <dbReference type="PROSITE" id="PS50011"/>
    </source>
</evidence>
<comment type="caution">
    <text evidence="30">The sequence shown here is derived from an EMBL/GenBank/DDBJ whole genome shotgun (WGS) entry which is preliminary data.</text>
</comment>
<dbReference type="InterPro" id="IPR032675">
    <property type="entry name" value="LRR_dom_sf"/>
</dbReference>
<dbReference type="InterPro" id="IPR013210">
    <property type="entry name" value="LRR_N_plant-typ"/>
</dbReference>
<dbReference type="PANTHER" id="PTHR48005:SF70">
    <property type="entry name" value="MDIS1-INTERACTING RECEPTOR LIKE KINASE 2-LIKE"/>
    <property type="match status" value="1"/>
</dbReference>
<reference evidence="30 31" key="1">
    <citation type="submission" date="2024-08" db="EMBL/GenBank/DDBJ databases">
        <title>Insights into the chromosomal genome structure of Flemingia macrophylla.</title>
        <authorList>
            <person name="Ding Y."/>
            <person name="Zhao Y."/>
            <person name="Bi W."/>
            <person name="Wu M."/>
            <person name="Zhao G."/>
            <person name="Gong Y."/>
            <person name="Li W."/>
            <person name="Zhang P."/>
        </authorList>
    </citation>
    <scope>NUCLEOTIDE SEQUENCE [LARGE SCALE GENOMIC DNA]</scope>
    <source>
        <strain evidence="30">DYQJB</strain>
        <tissue evidence="30">Leaf</tissue>
    </source>
</reference>
<dbReference type="SMART" id="SM00369">
    <property type="entry name" value="LRR_TYP"/>
    <property type="match status" value="9"/>
</dbReference>
<evidence type="ECO:0000256" key="10">
    <source>
        <dbReference type="ARBA" id="ARBA00022679"/>
    </source>
</evidence>
<dbReference type="InterPro" id="IPR055414">
    <property type="entry name" value="LRR_R13L4/SHOC2-like"/>
</dbReference>
<keyword evidence="20" id="KW-1015">Disulfide bond</keyword>
<evidence type="ECO:0000256" key="9">
    <source>
        <dbReference type="ARBA" id="ARBA00022614"/>
    </source>
</evidence>
<evidence type="ECO:0000256" key="1">
    <source>
        <dbReference type="ARBA" id="ARBA00004170"/>
    </source>
</evidence>
<dbReference type="AlphaFoldDB" id="A0ABD1L0I6"/>
<evidence type="ECO:0000256" key="2">
    <source>
        <dbReference type="ARBA" id="ARBA00004191"/>
    </source>
</evidence>
<keyword evidence="18 27" id="KW-1133">Transmembrane helix</keyword>
<dbReference type="Pfam" id="PF00560">
    <property type="entry name" value="LRR_1"/>
    <property type="match status" value="1"/>
</dbReference>
<keyword evidence="22" id="KW-0325">Glycoprotein</keyword>
<evidence type="ECO:0000256" key="5">
    <source>
        <dbReference type="ARBA" id="ARBA00022512"/>
    </source>
</evidence>
<dbReference type="InterPro" id="IPR051420">
    <property type="entry name" value="Ser_Thr_Kinases_DiverseReg"/>
</dbReference>
<comment type="similarity">
    <text evidence="23">Belongs to the polygalacturonase-inhibiting protein family.</text>
</comment>
<evidence type="ECO:0000256" key="24">
    <source>
        <dbReference type="ARBA" id="ARBA00047899"/>
    </source>
</evidence>
<evidence type="ECO:0000256" key="21">
    <source>
        <dbReference type="ARBA" id="ARBA00023170"/>
    </source>
</evidence>
<dbReference type="InterPro" id="IPR008266">
    <property type="entry name" value="Tyr_kinase_AS"/>
</dbReference>
<dbReference type="PROSITE" id="PS00107">
    <property type="entry name" value="PROTEIN_KINASE_ATP"/>
    <property type="match status" value="1"/>
</dbReference>
<dbReference type="PROSITE" id="PS50011">
    <property type="entry name" value="PROTEIN_KINASE_DOM"/>
    <property type="match status" value="1"/>
</dbReference>
<sequence>MVFAKLSLIHLILISFLSLHLSKLFTHSSSFAFAAANQNREASALFEWKLSLDNQSQASLSSWTTRASPCTWEGIFCDESNSSVISIDVTNFGLKGTLHTLNFSSFPKLQVLNVSDNSFSGTIPHQIANLSTLTHLVMNDNAFNGSIPKEIGELRSLEQLVLYENQLSGTIPPAIGMLVNIIEIDLAHNSIYGTIPFIRNLTNLQHLGLSNNSLFGHIPPYIGDMLNLNALEIDFNAFSGSLPENIGNLTKLNILELNRNMISGSIPSSIGNMVNLEILDLSRNNFSGVVPSILGNLTKLNIFLLFSNKLQGRLPPAMNNFTNFVNLQVGYNSLTGPLPQQICLDGLLIAFSCNNNYFTGPVPKSLKNCSSLTRLRLDENQLIGNISDDFGVYPNLEYIDLSSNNFYGHISPNWAKCHNLTSLKIQNNNLSGDIPPELGQAPKLQQIALSFNHITGKIPNQLGNLILLFDLSISGNELSGNIPPEIGALSRLQFLNLGANKLGGPIPTQVGELPSLVQLNFSNNKLTETIPSFNQLQSLQYLDLSWNFLNGEIPAALASMKKLITLNLSHNYLSGVIPSSFKDMVSLTNVNISNNQLEGPIPNIQGFLNAPFDALKNNKGLCGNASGLVPCPKLSDNPRGKTKRKFVMLTLGALFLAVFMVGVSLYVCYRTTTKTKKEEAKEEKTQDHFAIWSYDGKLVYENIIEATEGFDDKYLIGEGGSASVYKAKLPTGQTVAVKKLHEVSTDETLDLKAFTTEVKALAEIKHRNIVKSLGYCLHPRFSFLVYEFLEGGSVDKLLNNDTRATMFDWERRVKVVKGVANALYHMHHGCFPPIVHRDISSKNVLIDLDSEAHISDFGTAKILNPDSRNLTAFAGTYGMEVNEKCDVFSFGVLCLEIIMGKHPGDFISSLFSSSGTSSVSNLLLKDVLDQRLPQPVNLIVEEVIMIAKIAFACSSESPRLRPSMEQVHNEFLMPTLSSMDPLFMLTLGQLVNN</sequence>
<dbReference type="InterPro" id="IPR003591">
    <property type="entry name" value="Leu-rich_rpt_typical-subtyp"/>
</dbReference>
<evidence type="ECO:0000256" key="25">
    <source>
        <dbReference type="ARBA" id="ARBA00048679"/>
    </source>
</evidence>
<evidence type="ECO:0000256" key="6">
    <source>
        <dbReference type="ARBA" id="ARBA00022525"/>
    </source>
</evidence>
<keyword evidence="19 27" id="KW-0472">Membrane</keyword>
<keyword evidence="17 26" id="KW-0067">ATP-binding</keyword>
<dbReference type="Pfam" id="PF13855">
    <property type="entry name" value="LRR_8"/>
    <property type="match status" value="1"/>
</dbReference>
<evidence type="ECO:0000256" key="8">
    <source>
        <dbReference type="ARBA" id="ARBA00022553"/>
    </source>
</evidence>
<evidence type="ECO:0000256" key="17">
    <source>
        <dbReference type="ARBA" id="ARBA00022840"/>
    </source>
</evidence>
<keyword evidence="12 28" id="KW-0732">Signal</keyword>
<evidence type="ECO:0000256" key="26">
    <source>
        <dbReference type="PROSITE-ProRule" id="PRU10141"/>
    </source>
</evidence>
<comment type="subcellular location">
    <subcellularLocation>
        <location evidence="1">Membrane</location>
        <topology evidence="1">Peripheral membrane protein</topology>
    </subcellularLocation>
    <subcellularLocation>
        <location evidence="3">Membrane</location>
        <topology evidence="3">Single-pass type I membrane protein</topology>
    </subcellularLocation>
    <subcellularLocation>
        <location evidence="2">Secreted</location>
        <location evidence="2">Cell wall</location>
    </subcellularLocation>
</comment>
<evidence type="ECO:0000256" key="4">
    <source>
        <dbReference type="ARBA" id="ARBA00012513"/>
    </source>
</evidence>
<dbReference type="Pfam" id="PF00069">
    <property type="entry name" value="Pkinase"/>
    <property type="match status" value="1"/>
</dbReference>
<evidence type="ECO:0000256" key="3">
    <source>
        <dbReference type="ARBA" id="ARBA00004479"/>
    </source>
</evidence>
<evidence type="ECO:0000256" key="11">
    <source>
        <dbReference type="ARBA" id="ARBA00022692"/>
    </source>
</evidence>
<keyword evidence="10" id="KW-0808">Transferase</keyword>
<evidence type="ECO:0000256" key="13">
    <source>
        <dbReference type="ARBA" id="ARBA00022737"/>
    </source>
</evidence>
<keyword evidence="14 26" id="KW-0547">Nucleotide-binding</keyword>
<dbReference type="GO" id="GO:0051707">
    <property type="term" value="P:response to other organism"/>
    <property type="evidence" value="ECO:0007669"/>
    <property type="project" value="UniProtKB-ARBA"/>
</dbReference>
<evidence type="ECO:0000256" key="12">
    <source>
        <dbReference type="ARBA" id="ARBA00022729"/>
    </source>
</evidence>
<dbReference type="InterPro" id="IPR011009">
    <property type="entry name" value="Kinase-like_dom_sf"/>
</dbReference>
<feature type="signal peptide" evidence="28">
    <location>
        <begin position="1"/>
        <end position="22"/>
    </location>
</feature>
<evidence type="ECO:0000313" key="31">
    <source>
        <dbReference type="Proteomes" id="UP001603857"/>
    </source>
</evidence>
<keyword evidence="7" id="KW-0723">Serine/threonine-protein kinase</keyword>
<keyword evidence="16" id="KW-0611">Plant defense</keyword>
<dbReference type="FunFam" id="3.80.10.10:FF:000453">
    <property type="entry name" value="Leucine-rich receptor-like protein kinase family protein"/>
    <property type="match status" value="1"/>
</dbReference>
<proteinExistence type="inferred from homology"/>
<comment type="catalytic activity">
    <reaction evidence="24">
        <text>L-threonyl-[protein] + ATP = O-phospho-L-threonyl-[protein] + ADP + H(+)</text>
        <dbReference type="Rhea" id="RHEA:46608"/>
        <dbReference type="Rhea" id="RHEA-COMP:11060"/>
        <dbReference type="Rhea" id="RHEA-COMP:11605"/>
        <dbReference type="ChEBI" id="CHEBI:15378"/>
        <dbReference type="ChEBI" id="CHEBI:30013"/>
        <dbReference type="ChEBI" id="CHEBI:30616"/>
        <dbReference type="ChEBI" id="CHEBI:61977"/>
        <dbReference type="ChEBI" id="CHEBI:456216"/>
        <dbReference type="EC" id="2.7.11.1"/>
    </reaction>
</comment>
<evidence type="ECO:0000313" key="30">
    <source>
        <dbReference type="EMBL" id="KAL2317006.1"/>
    </source>
</evidence>
<evidence type="ECO:0000256" key="15">
    <source>
        <dbReference type="ARBA" id="ARBA00022777"/>
    </source>
</evidence>
<keyword evidence="11 27" id="KW-0812">Transmembrane</keyword>
<feature type="domain" description="Protein kinase" evidence="29">
    <location>
        <begin position="710"/>
        <end position="972"/>
    </location>
</feature>
<dbReference type="GO" id="GO:0005524">
    <property type="term" value="F:ATP binding"/>
    <property type="evidence" value="ECO:0007669"/>
    <property type="project" value="UniProtKB-UniRule"/>
</dbReference>
<accession>A0ABD1L0I6</accession>
<gene>
    <name evidence="30" type="ORF">Fmac_030882</name>
</gene>
<comment type="catalytic activity">
    <reaction evidence="25">
        <text>L-seryl-[protein] + ATP = O-phospho-L-seryl-[protein] + ADP + H(+)</text>
        <dbReference type="Rhea" id="RHEA:17989"/>
        <dbReference type="Rhea" id="RHEA-COMP:9863"/>
        <dbReference type="Rhea" id="RHEA-COMP:11604"/>
        <dbReference type="ChEBI" id="CHEBI:15378"/>
        <dbReference type="ChEBI" id="CHEBI:29999"/>
        <dbReference type="ChEBI" id="CHEBI:30616"/>
        <dbReference type="ChEBI" id="CHEBI:83421"/>
        <dbReference type="ChEBI" id="CHEBI:456216"/>
        <dbReference type="EC" id="2.7.11.1"/>
    </reaction>
</comment>
<dbReference type="PROSITE" id="PS51450">
    <property type="entry name" value="LRR"/>
    <property type="match status" value="1"/>
</dbReference>
<dbReference type="GO" id="GO:0006952">
    <property type="term" value="P:defense response"/>
    <property type="evidence" value="ECO:0007669"/>
    <property type="project" value="UniProtKB-KW"/>
</dbReference>
<dbReference type="EC" id="2.7.11.1" evidence="4"/>
<dbReference type="EMBL" id="JBGMDY010000011">
    <property type="protein sequence ID" value="KAL2317006.1"/>
    <property type="molecule type" value="Genomic_DNA"/>
</dbReference>
<dbReference type="SUPFAM" id="SSF52047">
    <property type="entry name" value="RNI-like"/>
    <property type="match status" value="1"/>
</dbReference>
<dbReference type="InterPro" id="IPR001611">
    <property type="entry name" value="Leu-rich_rpt"/>
</dbReference>
<dbReference type="SUPFAM" id="SSF52058">
    <property type="entry name" value="L domain-like"/>
    <property type="match status" value="1"/>
</dbReference>
<feature type="chain" id="PRO_5044756921" description="non-specific serine/threonine protein kinase" evidence="28">
    <location>
        <begin position="23"/>
        <end position="993"/>
    </location>
</feature>
<dbReference type="GO" id="GO:0016020">
    <property type="term" value="C:membrane"/>
    <property type="evidence" value="ECO:0007669"/>
    <property type="project" value="UniProtKB-SubCell"/>
</dbReference>
<keyword evidence="8" id="KW-0597">Phosphoprotein</keyword>
<feature type="transmembrane region" description="Helical" evidence="27">
    <location>
        <begin position="646"/>
        <end position="669"/>
    </location>
</feature>
<evidence type="ECO:0000256" key="23">
    <source>
        <dbReference type="ARBA" id="ARBA00038043"/>
    </source>
</evidence>
<dbReference type="Gene3D" id="3.80.10.10">
    <property type="entry name" value="Ribonuclease Inhibitor"/>
    <property type="match status" value="4"/>
</dbReference>
<dbReference type="PROSITE" id="PS00109">
    <property type="entry name" value="PROTEIN_KINASE_TYR"/>
    <property type="match status" value="1"/>
</dbReference>
<keyword evidence="6" id="KW-0964">Secreted</keyword>
<evidence type="ECO:0000256" key="18">
    <source>
        <dbReference type="ARBA" id="ARBA00022989"/>
    </source>
</evidence>